<evidence type="ECO:0000313" key="1">
    <source>
        <dbReference type="EMBL" id="GAI04652.1"/>
    </source>
</evidence>
<feature type="non-terminal residue" evidence="1">
    <location>
        <position position="115"/>
    </location>
</feature>
<comment type="caution">
    <text evidence="1">The sequence shown here is derived from an EMBL/GenBank/DDBJ whole genome shotgun (WGS) entry which is preliminary data.</text>
</comment>
<dbReference type="AlphaFoldDB" id="X1KCB0"/>
<sequence>MAFNGLTQYWESNLTCPSCKGEIKILEPSIQCKNCHSTYSINDGIPYFVDDELSEHQKSELESLLKRLPRIRAIKDFYNQNEKLYKWVLEWINDRTINENTKMICIGGGYADDLP</sequence>
<proteinExistence type="predicted"/>
<dbReference type="Pfam" id="PF03966">
    <property type="entry name" value="Trm112p"/>
    <property type="match status" value="1"/>
</dbReference>
<dbReference type="Gene3D" id="2.20.25.10">
    <property type="match status" value="1"/>
</dbReference>
<protein>
    <submittedName>
        <fullName evidence="1">Uncharacterized protein</fullName>
    </submittedName>
</protein>
<dbReference type="InterPro" id="IPR005651">
    <property type="entry name" value="Trm112-like"/>
</dbReference>
<name>X1KCB0_9ZZZZ</name>
<accession>X1KCB0</accession>
<organism evidence="1">
    <name type="scientific">marine sediment metagenome</name>
    <dbReference type="NCBI Taxonomy" id="412755"/>
    <lineage>
        <taxon>unclassified sequences</taxon>
        <taxon>metagenomes</taxon>
        <taxon>ecological metagenomes</taxon>
    </lineage>
</organism>
<reference evidence="1" key="1">
    <citation type="journal article" date="2014" name="Front. Microbiol.">
        <title>High frequency of phylogenetically diverse reductive dehalogenase-homologous genes in deep subseafloor sedimentary metagenomes.</title>
        <authorList>
            <person name="Kawai M."/>
            <person name="Futagami T."/>
            <person name="Toyoda A."/>
            <person name="Takaki Y."/>
            <person name="Nishi S."/>
            <person name="Hori S."/>
            <person name="Arai W."/>
            <person name="Tsubouchi T."/>
            <person name="Morono Y."/>
            <person name="Uchiyama I."/>
            <person name="Ito T."/>
            <person name="Fujiyama A."/>
            <person name="Inagaki F."/>
            <person name="Takami H."/>
        </authorList>
    </citation>
    <scope>NUCLEOTIDE SEQUENCE</scope>
    <source>
        <strain evidence="1">Expedition CK06-06</strain>
    </source>
</reference>
<dbReference type="SUPFAM" id="SSF158997">
    <property type="entry name" value="Trm112p-like"/>
    <property type="match status" value="1"/>
</dbReference>
<gene>
    <name evidence="1" type="ORF">S06H3_17101</name>
</gene>
<dbReference type="EMBL" id="BARV01008517">
    <property type="protein sequence ID" value="GAI04652.1"/>
    <property type="molecule type" value="Genomic_DNA"/>
</dbReference>